<name>A0A9Q0F550_9ROSI</name>
<keyword evidence="2" id="KW-1185">Reference proteome</keyword>
<evidence type="ECO:0000313" key="2">
    <source>
        <dbReference type="Proteomes" id="UP001141552"/>
    </source>
</evidence>
<accession>A0A9Q0F550</accession>
<reference evidence="1" key="2">
    <citation type="journal article" date="2023" name="Plants (Basel)">
        <title>Annotation of the Turnera subulata (Passifloraceae) Draft Genome Reveals the S-Locus Evolved after the Divergence of Turneroideae from Passifloroideae in a Stepwise Manner.</title>
        <authorList>
            <person name="Henning P.M."/>
            <person name="Roalson E.H."/>
            <person name="Mir W."/>
            <person name="McCubbin A.G."/>
            <person name="Shore J.S."/>
        </authorList>
    </citation>
    <scope>NUCLEOTIDE SEQUENCE</scope>
    <source>
        <strain evidence="1">F60SS</strain>
    </source>
</reference>
<evidence type="ECO:0000313" key="1">
    <source>
        <dbReference type="EMBL" id="KAJ4824877.1"/>
    </source>
</evidence>
<dbReference type="Proteomes" id="UP001141552">
    <property type="component" value="Unassembled WGS sequence"/>
</dbReference>
<gene>
    <name evidence="1" type="ORF">Tsubulata_007181</name>
</gene>
<dbReference type="EMBL" id="JAKUCV010007068">
    <property type="protein sequence ID" value="KAJ4824877.1"/>
    <property type="molecule type" value="Genomic_DNA"/>
</dbReference>
<dbReference type="OrthoDB" id="10587999at2759"/>
<reference evidence="1" key="1">
    <citation type="submission" date="2022-02" db="EMBL/GenBank/DDBJ databases">
        <authorList>
            <person name="Henning P.M."/>
            <person name="McCubbin A.G."/>
            <person name="Shore J.S."/>
        </authorList>
    </citation>
    <scope>NUCLEOTIDE SEQUENCE</scope>
    <source>
        <strain evidence="1">F60SS</strain>
        <tissue evidence="1">Leaves</tissue>
    </source>
</reference>
<organism evidence="1 2">
    <name type="scientific">Turnera subulata</name>
    <dbReference type="NCBI Taxonomy" id="218843"/>
    <lineage>
        <taxon>Eukaryota</taxon>
        <taxon>Viridiplantae</taxon>
        <taxon>Streptophyta</taxon>
        <taxon>Embryophyta</taxon>
        <taxon>Tracheophyta</taxon>
        <taxon>Spermatophyta</taxon>
        <taxon>Magnoliopsida</taxon>
        <taxon>eudicotyledons</taxon>
        <taxon>Gunneridae</taxon>
        <taxon>Pentapetalae</taxon>
        <taxon>rosids</taxon>
        <taxon>fabids</taxon>
        <taxon>Malpighiales</taxon>
        <taxon>Passifloraceae</taxon>
        <taxon>Turnera</taxon>
    </lineage>
</organism>
<sequence>MQSTWKQWWHSGIHLTVSLLRYSDKQMAQVLSLRPGSRLLSPKTIFLYDSMVDSSRPITAMMGCGDAAADAVQFRSLALAALVRRL</sequence>
<dbReference type="AlphaFoldDB" id="A0A9Q0F550"/>
<comment type="caution">
    <text evidence="1">The sequence shown here is derived from an EMBL/GenBank/DDBJ whole genome shotgun (WGS) entry which is preliminary data.</text>
</comment>
<proteinExistence type="predicted"/>
<protein>
    <submittedName>
        <fullName evidence="1">Uncharacterized protein</fullName>
    </submittedName>
</protein>